<feature type="domain" description="CBS" evidence="6">
    <location>
        <begin position="282"/>
        <end position="338"/>
    </location>
</feature>
<feature type="domain" description="CNNM transmembrane" evidence="7">
    <location>
        <begin position="1"/>
        <end position="203"/>
    </location>
</feature>
<dbReference type="Proteomes" id="UP000746503">
    <property type="component" value="Unassembled WGS sequence"/>
</dbReference>
<dbReference type="SUPFAM" id="SSF54631">
    <property type="entry name" value="CBS-domain pair"/>
    <property type="match status" value="1"/>
</dbReference>
<dbReference type="RefSeq" id="WP_167931562.1">
    <property type="nucleotide sequence ID" value="NZ_JAAVJB010000006.1"/>
</dbReference>
<dbReference type="PROSITE" id="PS51846">
    <property type="entry name" value="CNNM"/>
    <property type="match status" value="1"/>
</dbReference>
<comment type="caution">
    <text evidence="8">The sequence shown here is derived from an EMBL/GenBank/DDBJ whole genome shotgun (WGS) entry which is preliminary data.</text>
</comment>
<keyword evidence="4 5" id="KW-0812">Transmembrane</keyword>
<protein>
    <submittedName>
        <fullName evidence="8">HlyC/CorC family transporter</fullName>
    </submittedName>
</protein>
<feature type="transmembrane region" description="Helical" evidence="5">
    <location>
        <begin position="97"/>
        <end position="119"/>
    </location>
</feature>
<name>A0ABX1AGF1_9ACTN</name>
<keyword evidence="2" id="KW-1003">Cell membrane</keyword>
<dbReference type="EMBL" id="JAAVJB010000006">
    <property type="protein sequence ID" value="NJP65041.1"/>
    <property type="molecule type" value="Genomic_DNA"/>
</dbReference>
<evidence type="ECO:0000256" key="2">
    <source>
        <dbReference type="ARBA" id="ARBA00022475"/>
    </source>
</evidence>
<keyword evidence="4 5" id="KW-0472">Membrane</keyword>
<evidence type="ECO:0000256" key="5">
    <source>
        <dbReference type="SAM" id="Phobius"/>
    </source>
</evidence>
<keyword evidence="4 5" id="KW-1133">Transmembrane helix</keyword>
<dbReference type="PANTHER" id="PTHR43099:SF5">
    <property type="entry name" value="HLYC_CORC FAMILY TRANSPORTER"/>
    <property type="match status" value="1"/>
</dbReference>
<feature type="transmembrane region" description="Helical" evidence="5">
    <location>
        <begin position="6"/>
        <end position="31"/>
    </location>
</feature>
<evidence type="ECO:0000259" key="6">
    <source>
        <dbReference type="PROSITE" id="PS51371"/>
    </source>
</evidence>
<proteinExistence type="predicted"/>
<keyword evidence="9" id="KW-1185">Reference proteome</keyword>
<gene>
    <name evidence="8" type="ORF">HCJ92_01765</name>
</gene>
<accession>A0ABX1AGF1</accession>
<keyword evidence="3" id="KW-0129">CBS domain</keyword>
<dbReference type="InterPro" id="IPR002550">
    <property type="entry name" value="CNNM"/>
</dbReference>
<dbReference type="Pfam" id="PF01595">
    <property type="entry name" value="CNNM"/>
    <property type="match status" value="1"/>
</dbReference>
<organism evidence="8 9">
    <name type="scientific">Streptomyces spiramenti</name>
    <dbReference type="NCBI Taxonomy" id="2720606"/>
    <lineage>
        <taxon>Bacteria</taxon>
        <taxon>Bacillati</taxon>
        <taxon>Actinomycetota</taxon>
        <taxon>Actinomycetes</taxon>
        <taxon>Kitasatosporales</taxon>
        <taxon>Streptomycetaceae</taxon>
        <taxon>Streptomyces</taxon>
    </lineage>
</organism>
<dbReference type="InterPro" id="IPR046342">
    <property type="entry name" value="CBS_dom_sf"/>
</dbReference>
<reference evidence="8 9" key="1">
    <citation type="submission" date="2020-03" db="EMBL/GenBank/DDBJ databases">
        <title>Draft genome of Streptomyces sp. ventii, isolated from the Axial Seamount in the Pacific Ocean, and resequencing of the two type strains Streptomyces lonarensis strain NCL 716 and Streptomyces bohaiensis strain 11A07.</title>
        <authorList>
            <person name="Loughran R.M."/>
            <person name="Pfannmuller K.M."/>
            <person name="Wasson B.J."/>
            <person name="Deadmond M.C."/>
            <person name="Paddock B.E."/>
            <person name="Koyack M.J."/>
            <person name="Gallegos D.A."/>
            <person name="Mitchell E.A."/>
            <person name="Ushijima B."/>
            <person name="Saw J.H."/>
            <person name="Mcphail K.L."/>
            <person name="Videau P."/>
        </authorList>
    </citation>
    <scope>NUCLEOTIDE SEQUENCE [LARGE SCALE GENOMIC DNA]</scope>
    <source>
        <strain evidence="9">5675061</strain>
    </source>
</reference>
<feature type="transmembrane region" description="Helical" evidence="5">
    <location>
        <begin position="52"/>
        <end position="77"/>
    </location>
</feature>
<evidence type="ECO:0000256" key="4">
    <source>
        <dbReference type="PROSITE-ProRule" id="PRU01193"/>
    </source>
</evidence>
<dbReference type="PROSITE" id="PS51371">
    <property type="entry name" value="CBS"/>
    <property type="match status" value="1"/>
</dbReference>
<comment type="subcellular location">
    <subcellularLocation>
        <location evidence="1">Cell membrane</location>
        <topology evidence="1">Multi-pass membrane protein</topology>
    </subcellularLocation>
</comment>
<dbReference type="InterPro" id="IPR000644">
    <property type="entry name" value="CBS_dom"/>
</dbReference>
<evidence type="ECO:0000256" key="3">
    <source>
        <dbReference type="PROSITE-ProRule" id="PRU00703"/>
    </source>
</evidence>
<dbReference type="Gene3D" id="3.10.580.10">
    <property type="entry name" value="CBS-domain"/>
    <property type="match status" value="1"/>
</dbReference>
<evidence type="ECO:0000256" key="1">
    <source>
        <dbReference type="ARBA" id="ARBA00004651"/>
    </source>
</evidence>
<dbReference type="InterPro" id="IPR051676">
    <property type="entry name" value="UPF0053_domain"/>
</dbReference>
<dbReference type="PANTHER" id="PTHR43099">
    <property type="entry name" value="UPF0053 PROTEIN YRKA"/>
    <property type="match status" value="1"/>
</dbReference>
<evidence type="ECO:0000259" key="7">
    <source>
        <dbReference type="PROSITE" id="PS51846"/>
    </source>
</evidence>
<sequence length="351" mass="37164">MNQPLVVTAATVLVIVLSAFFVVIEFALLGARRHRLEALAPESRAARAALRGVHELTIMLALAQLGITACTFALGALTKPAIDRWLGPVLASWGLPGWVADSAAFALSLLFVTFLHLVIGEMAPKSWAIAHPERAAVLIGPPSRALARVFRPLLRWINTMANRLVAASGVTPVDRAAAGGRDIDTIRHLVEHSASVGTLEASARAQLADVLDLQGLRVGDLLPARRGTTTVAADAVVGDVWEAASRSAHMRVLVDAGDAGVPRLVHVRDVLLEPADRPVGAFTRPVLTLPVDLPVYEALSRMRAAGEQLVVATDAGRSVGVLTVTDILRRILPRQDAAPRGDENRPPGASA</sequence>
<evidence type="ECO:0000313" key="8">
    <source>
        <dbReference type="EMBL" id="NJP65041.1"/>
    </source>
</evidence>
<evidence type="ECO:0000313" key="9">
    <source>
        <dbReference type="Proteomes" id="UP000746503"/>
    </source>
</evidence>
<dbReference type="Pfam" id="PF00571">
    <property type="entry name" value="CBS"/>
    <property type="match status" value="1"/>
</dbReference>
<dbReference type="Gene3D" id="3.90.1280.20">
    <property type="match status" value="1"/>
</dbReference>